<evidence type="ECO:0000256" key="5">
    <source>
        <dbReference type="ARBA" id="ARBA00023136"/>
    </source>
</evidence>
<comment type="subcellular location">
    <subcellularLocation>
        <location evidence="1">Cell membrane</location>
        <topology evidence="1">Multi-pass membrane protein</topology>
    </subcellularLocation>
</comment>
<dbReference type="AlphaFoldDB" id="A0A3D9ZMB8"/>
<sequence>MSGVIRGALRSRRAQAATVLVLTGLAVAVAAAAPWYVRAAERSVAVADVGGAQSSELVVRVAGRVEGATAPGGTVHSGAEVVDDVRQQAGGVVKVPGAETTVSMRESGAITSDLARVNLRLVYRDEMCDHLEVEGACPRAARELLLSRRTAQALQVGPGDEVDFTLSSLEPVPYQVVGTYQLKDPLGKYWALTDFGGSSALDPGADGPGDPAFVASDTIAQLPIKEITADYHLRLPEQLFLDDIEGLRADLAPVARDNGVWRATTDAVTLAGRIDHERDLVALGVGVAAVQLLVLCWFGLFFAVRHTAEQRRPDIGLLKLRGAARWRLWYLAIAQSAVPMVVGAVAGTGLGLGVARLVAGDVRNSGSAAIMSGIAALAALFGAVLAAVAADAGGMRTPVTDLLRHVPSRRRGWRAEVVDLVVVLIAAAGLYQSYATAVDDDDTTGLALLAPALVAVLVALAAARLLTPLAGRVGRSALRSGRVPAALGAIQLARRPGTHRVFALLVIAVALLGTAVGGWSAATDSRVERARHELGADRVVTVQARSRAQLVAAVRAADPGGRQAMAVVRTSNGPATVLLAVDSARFAAVADWQPVYGGPPLSTIAALLHPAAPAPLSVSDGELTLEAEARMVPAPLAPLSAGDDTGGSAGGAAAPPTDPLFFLLHLATAAGDQVTVQFGPITGPRASYRATVRGCAGSCRLVGFEPAARNFAGRSAVPEPGATVTVFGLAGAAGPVVPAAVLGDVGRWRAGVGETTVGPNLTAAGGSLTITAVRAARESDRATRVWVVDGPAPLPVVTTSSASLPPAGDARLPVFGGDPVPFRAVASARTLPVATRFGYLMDLEYADRIAENPGVGDNPQVWLTSDAAPDILDRLRAGGLTVISDETAAGLTDRFDREAPPAALRFQVVAAIAGLLLAAGAFIVVAAVERPERAGELAALRAQGLPPKVVRRVAWGGYGGLAAAAVLLGAGASALAQAVTRRPIPLFVDGWDVLPVAVGPQYGPLGLATLAAVVVVGAAGAAAAVLLVRAVVNAGSEESA</sequence>
<feature type="transmembrane region" description="Helical" evidence="7">
    <location>
        <begin position="280"/>
        <end position="304"/>
    </location>
</feature>
<evidence type="ECO:0000313" key="9">
    <source>
        <dbReference type="EMBL" id="REF97652.1"/>
    </source>
</evidence>
<comment type="caution">
    <text evidence="9">The sequence shown here is derived from an EMBL/GenBank/DDBJ whole genome shotgun (WGS) entry which is preliminary data.</text>
</comment>
<dbReference type="PANTHER" id="PTHR30572:SF4">
    <property type="entry name" value="ABC TRANSPORTER PERMEASE YTRF"/>
    <property type="match status" value="1"/>
</dbReference>
<feature type="transmembrane region" description="Helical" evidence="7">
    <location>
        <begin position="949"/>
        <end position="976"/>
    </location>
</feature>
<feature type="transmembrane region" description="Helical" evidence="7">
    <location>
        <begin position="413"/>
        <end position="434"/>
    </location>
</feature>
<dbReference type="RefSeq" id="WP_116069070.1">
    <property type="nucleotide sequence ID" value="NZ_BONB01000017.1"/>
</dbReference>
<comment type="similarity">
    <text evidence="6">Belongs to the ABC-4 integral membrane protein family.</text>
</comment>
<evidence type="ECO:0000256" key="1">
    <source>
        <dbReference type="ARBA" id="ARBA00004651"/>
    </source>
</evidence>
<evidence type="ECO:0000256" key="6">
    <source>
        <dbReference type="ARBA" id="ARBA00038076"/>
    </source>
</evidence>
<feature type="transmembrane region" description="Helical" evidence="7">
    <location>
        <begin position="1005"/>
        <end position="1028"/>
    </location>
</feature>
<keyword evidence="4 7" id="KW-1133">Transmembrane helix</keyword>
<feature type="transmembrane region" description="Helical" evidence="7">
    <location>
        <begin position="370"/>
        <end position="392"/>
    </location>
</feature>
<evidence type="ECO:0000256" key="7">
    <source>
        <dbReference type="SAM" id="Phobius"/>
    </source>
</evidence>
<evidence type="ECO:0000256" key="3">
    <source>
        <dbReference type="ARBA" id="ARBA00022692"/>
    </source>
</evidence>
<evidence type="ECO:0000313" key="10">
    <source>
        <dbReference type="Proteomes" id="UP000256913"/>
    </source>
</evidence>
<dbReference type="OrthoDB" id="5014019at2"/>
<evidence type="ECO:0000256" key="2">
    <source>
        <dbReference type="ARBA" id="ARBA00022475"/>
    </source>
</evidence>
<keyword evidence="2" id="KW-1003">Cell membrane</keyword>
<keyword evidence="5 7" id="KW-0472">Membrane</keyword>
<gene>
    <name evidence="9" type="ORF">DFJ67_3656</name>
</gene>
<evidence type="ECO:0000256" key="4">
    <source>
        <dbReference type="ARBA" id="ARBA00022989"/>
    </source>
</evidence>
<keyword evidence="10" id="KW-1185">Reference proteome</keyword>
<name>A0A3D9ZMB8_9ACTN</name>
<proteinExistence type="inferred from homology"/>
<dbReference type="Proteomes" id="UP000256913">
    <property type="component" value="Unassembled WGS sequence"/>
</dbReference>
<dbReference type="InterPro" id="IPR050250">
    <property type="entry name" value="Macrolide_Exporter_MacB"/>
</dbReference>
<feature type="transmembrane region" description="Helical" evidence="7">
    <location>
        <begin position="328"/>
        <end position="350"/>
    </location>
</feature>
<accession>A0A3D9ZMB8</accession>
<dbReference type="GO" id="GO:0005886">
    <property type="term" value="C:plasma membrane"/>
    <property type="evidence" value="ECO:0007669"/>
    <property type="project" value="UniProtKB-SubCell"/>
</dbReference>
<feature type="domain" description="ABC3 transporter permease C-terminal" evidence="8">
    <location>
        <begin position="909"/>
        <end position="1028"/>
    </location>
</feature>
<evidence type="ECO:0000259" key="8">
    <source>
        <dbReference type="Pfam" id="PF02687"/>
    </source>
</evidence>
<keyword evidence="3 7" id="KW-0812">Transmembrane</keyword>
<reference evidence="9 10" key="1">
    <citation type="submission" date="2018-08" db="EMBL/GenBank/DDBJ databases">
        <title>Sequencing the genomes of 1000 actinobacteria strains.</title>
        <authorList>
            <person name="Klenk H.-P."/>
        </authorList>
    </citation>
    <scope>NUCLEOTIDE SEQUENCE [LARGE SCALE GENOMIC DNA]</scope>
    <source>
        <strain evidence="9 10">DSM 44099</strain>
    </source>
</reference>
<dbReference type="PANTHER" id="PTHR30572">
    <property type="entry name" value="MEMBRANE COMPONENT OF TRANSPORTER-RELATED"/>
    <property type="match status" value="1"/>
</dbReference>
<dbReference type="GO" id="GO:0022857">
    <property type="term" value="F:transmembrane transporter activity"/>
    <property type="evidence" value="ECO:0007669"/>
    <property type="project" value="TreeGrafter"/>
</dbReference>
<feature type="transmembrane region" description="Helical" evidence="7">
    <location>
        <begin position="501"/>
        <end position="522"/>
    </location>
</feature>
<feature type="transmembrane region" description="Helical" evidence="7">
    <location>
        <begin position="906"/>
        <end position="928"/>
    </location>
</feature>
<dbReference type="InterPro" id="IPR003838">
    <property type="entry name" value="ABC3_permease_C"/>
</dbReference>
<dbReference type="Pfam" id="PF02687">
    <property type="entry name" value="FtsX"/>
    <property type="match status" value="2"/>
</dbReference>
<feature type="transmembrane region" description="Helical" evidence="7">
    <location>
        <begin position="446"/>
        <end position="466"/>
    </location>
</feature>
<organism evidence="9 10">
    <name type="scientific">Asanoa ferruginea</name>
    <dbReference type="NCBI Taxonomy" id="53367"/>
    <lineage>
        <taxon>Bacteria</taxon>
        <taxon>Bacillati</taxon>
        <taxon>Actinomycetota</taxon>
        <taxon>Actinomycetes</taxon>
        <taxon>Micromonosporales</taxon>
        <taxon>Micromonosporaceae</taxon>
        <taxon>Asanoa</taxon>
    </lineage>
</organism>
<feature type="domain" description="ABC3 transporter permease C-terminal" evidence="8">
    <location>
        <begin position="287"/>
        <end position="389"/>
    </location>
</feature>
<protein>
    <submittedName>
        <fullName evidence="9">FtsX-like permease family protein</fullName>
    </submittedName>
</protein>
<dbReference type="EMBL" id="QUMQ01000001">
    <property type="protein sequence ID" value="REF97652.1"/>
    <property type="molecule type" value="Genomic_DNA"/>
</dbReference>